<dbReference type="EMBL" id="CP031165">
    <property type="protein sequence ID" value="AXV06077.1"/>
    <property type="molecule type" value="Genomic_DNA"/>
</dbReference>
<accession>A0A346XV30</accession>
<dbReference type="PANTHER" id="PTHR39456:SF1">
    <property type="entry name" value="METAL-DEPENDENT HYDROLASE"/>
    <property type="match status" value="1"/>
</dbReference>
<evidence type="ECO:0008006" key="4">
    <source>
        <dbReference type="Google" id="ProtNLM"/>
    </source>
</evidence>
<dbReference type="PANTHER" id="PTHR39456">
    <property type="entry name" value="METAL-DEPENDENT HYDROLASE"/>
    <property type="match status" value="1"/>
</dbReference>
<dbReference type="KEGG" id="euz:DVS28_a1378"/>
<name>A0A346XV30_9ACTN</name>
<reference evidence="2 3" key="1">
    <citation type="submission" date="2018-09" db="EMBL/GenBank/DDBJ databases">
        <title>Complete genome sequence of Euzebya sp. DY32-46 isolated from seawater of Pacific Ocean.</title>
        <authorList>
            <person name="Xu L."/>
            <person name="Wu Y.-H."/>
            <person name="Xu X.-W."/>
        </authorList>
    </citation>
    <scope>NUCLEOTIDE SEQUENCE [LARGE SCALE GENOMIC DNA]</scope>
    <source>
        <strain evidence="2 3">DY32-46</strain>
    </source>
</reference>
<sequence>MTALPRPTEDSPPPPTARADAHVPTPRRARFDWADVPLHWIPGDAHSTHVINSLHLFLPAGERWFVKVMKQALPLVTDDLLRQQVRAFMSQEGIHATAHGTASAHLRAHGIDHSGYDRRLEIVFDNLLGDHPLPGRRLQRAWLDVRLAIIAAIEHYTAVLGDWILRADALDEAGSDPVMLDLLRWHGAEEVEHRSVAFDLYQHLNGSWPLRAAVAQVVFPTLLALMLDGTRVLMGQDPDAPRFRPMKGYVAGMDKGRLPKLLWLALQGPRYTRPGYHPSSEGDMQRALDYIARSPSHITALG</sequence>
<dbReference type="PIRSF" id="PIRSF007580">
    <property type="entry name" value="UCP07580"/>
    <property type="match status" value="1"/>
</dbReference>
<dbReference type="OrthoDB" id="4760165at2"/>
<dbReference type="Proteomes" id="UP000264006">
    <property type="component" value="Chromosome"/>
</dbReference>
<dbReference type="RefSeq" id="WP_114590784.1">
    <property type="nucleotide sequence ID" value="NZ_CP031165.1"/>
</dbReference>
<keyword evidence="3" id="KW-1185">Reference proteome</keyword>
<organism evidence="2 3">
    <name type="scientific">Euzebya pacifica</name>
    <dbReference type="NCBI Taxonomy" id="1608957"/>
    <lineage>
        <taxon>Bacteria</taxon>
        <taxon>Bacillati</taxon>
        <taxon>Actinomycetota</taxon>
        <taxon>Nitriliruptoria</taxon>
        <taxon>Euzebyales</taxon>
    </lineage>
</organism>
<dbReference type="InterPro" id="IPR016516">
    <property type="entry name" value="UCP07580"/>
</dbReference>
<dbReference type="Pfam" id="PF10118">
    <property type="entry name" value="Metal_hydrol"/>
    <property type="match status" value="1"/>
</dbReference>
<evidence type="ECO:0000256" key="1">
    <source>
        <dbReference type="SAM" id="MobiDB-lite"/>
    </source>
</evidence>
<proteinExistence type="predicted"/>
<protein>
    <recommendedName>
        <fullName evidence="4">Metal-dependent hydrolase</fullName>
    </recommendedName>
</protein>
<gene>
    <name evidence="2" type="ORF">DVS28_a1378</name>
</gene>
<feature type="region of interest" description="Disordered" evidence="1">
    <location>
        <begin position="1"/>
        <end position="25"/>
    </location>
</feature>
<dbReference type="AlphaFoldDB" id="A0A346XV30"/>
<evidence type="ECO:0000313" key="2">
    <source>
        <dbReference type="EMBL" id="AXV06077.1"/>
    </source>
</evidence>
<evidence type="ECO:0000313" key="3">
    <source>
        <dbReference type="Proteomes" id="UP000264006"/>
    </source>
</evidence>